<name>A0A2U1T1P8_9MICO</name>
<reference evidence="2" key="1">
    <citation type="submission" date="2018-04" db="EMBL/GenBank/DDBJ databases">
        <authorList>
            <person name="Liu S."/>
            <person name="Wang Z."/>
            <person name="Li J."/>
        </authorList>
    </citation>
    <scope>NUCLEOTIDE SEQUENCE [LARGE SCALE GENOMIC DNA]</scope>
    <source>
        <strain evidence="2">S1194</strain>
    </source>
</reference>
<accession>A0A2U1T1P8</accession>
<dbReference type="Proteomes" id="UP000244978">
    <property type="component" value="Unassembled WGS sequence"/>
</dbReference>
<proteinExistence type="predicted"/>
<evidence type="ECO:0000313" key="2">
    <source>
        <dbReference type="Proteomes" id="UP000244978"/>
    </source>
</evidence>
<dbReference type="EMBL" id="QEEX01000001">
    <property type="protein sequence ID" value="PWB97802.1"/>
    <property type="molecule type" value="Genomic_DNA"/>
</dbReference>
<evidence type="ECO:0000313" key="1">
    <source>
        <dbReference type="EMBL" id="PWB97802.1"/>
    </source>
</evidence>
<organism evidence="1 2">
    <name type="scientific">Homoserinimonas hongtaonis</name>
    <dbReference type="NCBI Taxonomy" id="2079791"/>
    <lineage>
        <taxon>Bacteria</taxon>
        <taxon>Bacillati</taxon>
        <taxon>Actinomycetota</taxon>
        <taxon>Actinomycetes</taxon>
        <taxon>Micrococcales</taxon>
        <taxon>Microbacteriaceae</taxon>
        <taxon>Homoserinimonas</taxon>
    </lineage>
</organism>
<keyword evidence="2" id="KW-1185">Reference proteome</keyword>
<sequence length="355" mass="36359">MSPRRFRLDGATLAEVKQKVVDEHGPQARIIAAEQITTGGVAGFFATRRYEVTVEVPDGPTPSVDAHDLSAPRRFGLAALLDDADAEEAGHISDPAMPGSIPPAAMAPPPSEDAARVAARAAADARHTVARETAAAAADARRRTLDDLPIVADAASLVSTSGRSFAAVLDGLQAVTELPEPLPGTISTSEPPRGLPSPPPLLAGPGDLIAVAGLPADALAVARAMAFSVDADVVVCGTAVAEGIPRIDGRREAITARAAAVQRDRIVIVAFGISSAGADTREVLAGRSQALAALTADQLWLAVDAGRKPDDTERWVAAVASASTPDAVAGIGRDDTATPDTVRELGYAVSWSYGS</sequence>
<dbReference type="AlphaFoldDB" id="A0A2U1T1P8"/>
<protein>
    <submittedName>
        <fullName evidence="1">Uncharacterized protein</fullName>
    </submittedName>
</protein>
<comment type="caution">
    <text evidence="1">The sequence shown here is derived from an EMBL/GenBank/DDBJ whole genome shotgun (WGS) entry which is preliminary data.</text>
</comment>
<gene>
    <name evidence="1" type="ORF">DF220_08135</name>
</gene>
<dbReference type="RefSeq" id="WP_108997688.1">
    <property type="nucleotide sequence ID" value="NZ_QEEX01000001.1"/>
</dbReference>